<dbReference type="PROSITE" id="PS50932">
    <property type="entry name" value="HTH_LACI_2"/>
    <property type="match status" value="1"/>
</dbReference>
<dbReference type="InterPro" id="IPR000843">
    <property type="entry name" value="HTH_LacI"/>
</dbReference>
<dbReference type="InterPro" id="IPR028082">
    <property type="entry name" value="Peripla_BP_I"/>
</dbReference>
<evidence type="ECO:0000259" key="5">
    <source>
        <dbReference type="PROSITE" id="PS50932"/>
    </source>
</evidence>
<name>A0ABU2H2Z8_9ACTN</name>
<dbReference type="Gene3D" id="3.40.50.2300">
    <property type="match status" value="2"/>
</dbReference>
<feature type="domain" description="Rhodanese" evidence="4">
    <location>
        <begin position="158"/>
        <end position="204"/>
    </location>
</feature>
<dbReference type="EMBL" id="JAVLVT010000001">
    <property type="protein sequence ID" value="MDS1269678.1"/>
    <property type="molecule type" value="Genomic_DNA"/>
</dbReference>
<evidence type="ECO:0000259" key="4">
    <source>
        <dbReference type="PROSITE" id="PS50206"/>
    </source>
</evidence>
<accession>A0ABU2H2Z8</accession>
<dbReference type="Pfam" id="PF13377">
    <property type="entry name" value="Peripla_BP_3"/>
    <property type="match status" value="1"/>
</dbReference>
<dbReference type="PROSITE" id="PS50206">
    <property type="entry name" value="RHODANESE_3"/>
    <property type="match status" value="1"/>
</dbReference>
<keyword evidence="2 6" id="KW-0238">DNA-binding</keyword>
<dbReference type="InterPro" id="IPR010982">
    <property type="entry name" value="Lambda_DNA-bd_dom_sf"/>
</dbReference>
<keyword evidence="1" id="KW-0805">Transcription regulation</keyword>
<proteinExistence type="predicted"/>
<dbReference type="SUPFAM" id="SSF53822">
    <property type="entry name" value="Periplasmic binding protein-like I"/>
    <property type="match status" value="1"/>
</dbReference>
<dbReference type="SUPFAM" id="SSF47413">
    <property type="entry name" value="lambda repressor-like DNA-binding domains"/>
    <property type="match status" value="1"/>
</dbReference>
<keyword evidence="7" id="KW-1185">Reference proteome</keyword>
<dbReference type="InterPro" id="IPR001763">
    <property type="entry name" value="Rhodanese-like_dom"/>
</dbReference>
<reference evidence="7" key="1">
    <citation type="submission" date="2023-07" db="EMBL/GenBank/DDBJ databases">
        <title>Novel species in the genus Lipingzhangella isolated from Sambhar Salt Lake.</title>
        <authorList>
            <person name="Jiya N."/>
            <person name="Kajale S."/>
            <person name="Sharma A."/>
        </authorList>
    </citation>
    <scope>NUCLEOTIDE SEQUENCE [LARGE SCALE GENOMIC DNA]</scope>
    <source>
        <strain evidence="7">LS1_29</strain>
    </source>
</reference>
<dbReference type="Pfam" id="PF00356">
    <property type="entry name" value="LacI"/>
    <property type="match status" value="1"/>
</dbReference>
<dbReference type="Gene3D" id="1.10.260.40">
    <property type="entry name" value="lambda repressor-like DNA-binding domains"/>
    <property type="match status" value="1"/>
</dbReference>
<evidence type="ECO:0000313" key="7">
    <source>
        <dbReference type="Proteomes" id="UP001250214"/>
    </source>
</evidence>
<keyword evidence="3" id="KW-0804">Transcription</keyword>
<dbReference type="PANTHER" id="PTHR30146">
    <property type="entry name" value="LACI-RELATED TRANSCRIPTIONAL REPRESSOR"/>
    <property type="match status" value="1"/>
</dbReference>
<organism evidence="6 7">
    <name type="scientific">Lipingzhangella rawalii</name>
    <dbReference type="NCBI Taxonomy" id="2055835"/>
    <lineage>
        <taxon>Bacteria</taxon>
        <taxon>Bacillati</taxon>
        <taxon>Actinomycetota</taxon>
        <taxon>Actinomycetes</taxon>
        <taxon>Streptosporangiales</taxon>
        <taxon>Nocardiopsidaceae</taxon>
        <taxon>Lipingzhangella</taxon>
    </lineage>
</organism>
<evidence type="ECO:0000256" key="3">
    <source>
        <dbReference type="ARBA" id="ARBA00023163"/>
    </source>
</evidence>
<dbReference type="CDD" id="cd01392">
    <property type="entry name" value="HTH_LacI"/>
    <property type="match status" value="1"/>
</dbReference>
<comment type="caution">
    <text evidence="6">The sequence shown here is derived from an EMBL/GenBank/DDBJ whole genome shotgun (WGS) entry which is preliminary data.</text>
</comment>
<dbReference type="RefSeq" id="WP_310911135.1">
    <property type="nucleotide sequence ID" value="NZ_JAVLVT010000001.1"/>
</dbReference>
<feature type="domain" description="HTH lacI-type" evidence="5">
    <location>
        <begin position="9"/>
        <end position="63"/>
    </location>
</feature>
<dbReference type="PANTHER" id="PTHR30146:SF109">
    <property type="entry name" value="HTH-TYPE TRANSCRIPTIONAL REGULATOR GALS"/>
    <property type="match status" value="1"/>
</dbReference>
<evidence type="ECO:0000313" key="6">
    <source>
        <dbReference type="EMBL" id="MDS1269678.1"/>
    </source>
</evidence>
<dbReference type="PROSITE" id="PS00356">
    <property type="entry name" value="HTH_LACI_1"/>
    <property type="match status" value="1"/>
</dbReference>
<dbReference type="InterPro" id="IPR046335">
    <property type="entry name" value="LacI/GalR-like_sensor"/>
</dbReference>
<gene>
    <name evidence="6" type="ORF">RIF23_05160</name>
</gene>
<dbReference type="Proteomes" id="UP001250214">
    <property type="component" value="Unassembled WGS sequence"/>
</dbReference>
<evidence type="ECO:0000256" key="2">
    <source>
        <dbReference type="ARBA" id="ARBA00023125"/>
    </source>
</evidence>
<dbReference type="CDD" id="cd01574">
    <property type="entry name" value="PBP1_LacI"/>
    <property type="match status" value="1"/>
</dbReference>
<sequence length="347" mass="36833">MVQAEARPPVMADVARVAGVSHQTVSRVLNGHPNVRPDTQARVQAAIEELGYQRNSSARALVTRRSGVLGVVAFGTNLYGPASTLASIEHAAREAGYFVSMVSLRTITPQTVHEAVEFLGQQAVEGFIVIAPQRSAVDSLAQLPTSLPIVVVEGGDAPGHTVVCVDQAGGAAAATRHLLEMGHTTVWHIAGPADWLEAEGRVAGWRTALAERGVTPPPLLRGDWSPRSGYHAARQLVERGIDQVSAVFVGNDQMALGVLRAFDEAKIDVPEDVSLVGFDDVPEAAYFSPPLTTVWQDFSAVGRRSIQLLLDHLAASEPNAQQVTVPTQLVQRSSVGVPHPRAATTNG</sequence>
<dbReference type="GO" id="GO:0003677">
    <property type="term" value="F:DNA binding"/>
    <property type="evidence" value="ECO:0007669"/>
    <property type="project" value="UniProtKB-KW"/>
</dbReference>
<protein>
    <submittedName>
        <fullName evidence="6">LacI family DNA-binding transcriptional regulator</fullName>
    </submittedName>
</protein>
<evidence type="ECO:0000256" key="1">
    <source>
        <dbReference type="ARBA" id="ARBA00023015"/>
    </source>
</evidence>
<dbReference type="SMART" id="SM00354">
    <property type="entry name" value="HTH_LACI"/>
    <property type="match status" value="1"/>
</dbReference>